<evidence type="ECO:0000256" key="3">
    <source>
        <dbReference type="ARBA" id="ARBA00022692"/>
    </source>
</evidence>
<accession>A0ABM9A073</accession>
<keyword evidence="5 6" id="KW-0472">Membrane</keyword>
<comment type="caution">
    <text evidence="7">The sequence shown here is derived from an EMBL/GenBank/DDBJ whole genome shotgun (WGS) entry which is preliminary data.</text>
</comment>
<dbReference type="PANTHER" id="PTHR30238">
    <property type="entry name" value="MEMBRANE BOUND PREDICTED REDOX MODULATOR"/>
    <property type="match status" value="1"/>
</dbReference>
<feature type="transmembrane region" description="Helical" evidence="6">
    <location>
        <begin position="260"/>
        <end position="280"/>
    </location>
</feature>
<feature type="transmembrane region" description="Helical" evidence="6">
    <location>
        <begin position="286"/>
        <end position="304"/>
    </location>
</feature>
<dbReference type="RefSeq" id="WP_237360150.1">
    <property type="nucleotide sequence ID" value="NZ_CAKLDM010000001.1"/>
</dbReference>
<keyword evidence="4 6" id="KW-1133">Transmembrane helix</keyword>
<comment type="similarity">
    <text evidence="2">Belongs to the TerC family.</text>
</comment>
<feature type="transmembrane region" description="Helical" evidence="6">
    <location>
        <begin position="109"/>
        <end position="131"/>
    </location>
</feature>
<feature type="transmembrane region" description="Helical" evidence="6">
    <location>
        <begin position="6"/>
        <end position="23"/>
    </location>
</feature>
<keyword evidence="3 6" id="KW-0812">Transmembrane</keyword>
<evidence type="ECO:0000313" key="8">
    <source>
        <dbReference type="Proteomes" id="UP000838748"/>
    </source>
</evidence>
<dbReference type="Proteomes" id="UP000838748">
    <property type="component" value="Unassembled WGS sequence"/>
</dbReference>
<dbReference type="InterPro" id="IPR022369">
    <property type="entry name" value="Integral_membrane_TerC_rswitch"/>
</dbReference>
<evidence type="ECO:0000256" key="1">
    <source>
        <dbReference type="ARBA" id="ARBA00004141"/>
    </source>
</evidence>
<evidence type="ECO:0000256" key="2">
    <source>
        <dbReference type="ARBA" id="ARBA00007511"/>
    </source>
</evidence>
<proteinExistence type="inferred from homology"/>
<reference evidence="7" key="1">
    <citation type="submission" date="2021-11" db="EMBL/GenBank/DDBJ databases">
        <authorList>
            <person name="Rodrigo-Torres L."/>
            <person name="Arahal R. D."/>
            <person name="Lucena T."/>
        </authorList>
    </citation>
    <scope>NUCLEOTIDE SEQUENCE</scope>
    <source>
        <strain evidence="7">CECT 7928</strain>
    </source>
</reference>
<comment type="subcellular location">
    <subcellularLocation>
        <location evidence="1">Membrane</location>
        <topology evidence="1">Multi-pass membrane protein</topology>
    </subcellularLocation>
</comment>
<name>A0ABM9A073_9VIBR</name>
<dbReference type="InterPro" id="IPR005496">
    <property type="entry name" value="Integral_membrane_TerC"/>
</dbReference>
<feature type="transmembrane region" description="Helical" evidence="6">
    <location>
        <begin position="35"/>
        <end position="56"/>
    </location>
</feature>
<feature type="transmembrane region" description="Helical" evidence="6">
    <location>
        <begin position="198"/>
        <end position="222"/>
    </location>
</feature>
<dbReference type="Pfam" id="PF03741">
    <property type="entry name" value="TerC"/>
    <property type="match status" value="1"/>
</dbReference>
<sequence>MTPTMYFSFFVFTLVLVLLDIWLTRHGRVTIKHAAIWSVVWFLLALCFAVFIHFFWSYIDPNSIYSASQATTAFITGYLLEKSLSVDNLFIFAIIFSQYAVPDNLRPRALLLGVIGALLLRAGMIVIGIHLLDEFQWLFYVFAVFLIWTGVSLAIDKGEEKLNPWPEKLLRRVAPVTEKFHGTNLSTITKGKRHITPFAIVLVVIAFADVMFALDSIPAIFAVTHQPFLVLAANVFALLGLRSLYFVLQGMIDKFIYLKPALSFIMVFIGVKMALVHTAWKIPTLISLSVLILTMITAVVLSVLDTRSKALKNKQIRDNL</sequence>
<protein>
    <submittedName>
        <fullName evidence="7">Membrane-bound redox modulator Alx</fullName>
    </submittedName>
</protein>
<feature type="transmembrane region" description="Helical" evidence="6">
    <location>
        <begin position="137"/>
        <end position="155"/>
    </location>
</feature>
<dbReference type="PANTHER" id="PTHR30238:SF0">
    <property type="entry name" value="THYLAKOID MEMBRANE PROTEIN TERC, CHLOROPLASTIC"/>
    <property type="match status" value="1"/>
</dbReference>
<evidence type="ECO:0000256" key="4">
    <source>
        <dbReference type="ARBA" id="ARBA00022989"/>
    </source>
</evidence>
<feature type="transmembrane region" description="Helical" evidence="6">
    <location>
        <begin position="84"/>
        <end position="102"/>
    </location>
</feature>
<evidence type="ECO:0000256" key="5">
    <source>
        <dbReference type="ARBA" id="ARBA00023136"/>
    </source>
</evidence>
<dbReference type="NCBIfam" id="TIGR03718">
    <property type="entry name" value="R_switched_Alx"/>
    <property type="match status" value="1"/>
</dbReference>
<feature type="transmembrane region" description="Helical" evidence="6">
    <location>
        <begin position="228"/>
        <end position="248"/>
    </location>
</feature>
<gene>
    <name evidence="7" type="primary">alx</name>
    <name evidence="7" type="ORF">VMF7928_00767</name>
</gene>
<organism evidence="7 8">
    <name type="scientific">Vibrio marisflavi CECT 7928</name>
    <dbReference type="NCBI Taxonomy" id="634439"/>
    <lineage>
        <taxon>Bacteria</taxon>
        <taxon>Pseudomonadati</taxon>
        <taxon>Pseudomonadota</taxon>
        <taxon>Gammaproteobacteria</taxon>
        <taxon>Vibrionales</taxon>
        <taxon>Vibrionaceae</taxon>
        <taxon>Vibrio</taxon>
    </lineage>
</organism>
<dbReference type="EMBL" id="CAKLDM010000001">
    <property type="protein sequence ID" value="CAH0536876.1"/>
    <property type="molecule type" value="Genomic_DNA"/>
</dbReference>
<keyword evidence="8" id="KW-1185">Reference proteome</keyword>
<evidence type="ECO:0000313" key="7">
    <source>
        <dbReference type="EMBL" id="CAH0536876.1"/>
    </source>
</evidence>
<evidence type="ECO:0000256" key="6">
    <source>
        <dbReference type="SAM" id="Phobius"/>
    </source>
</evidence>